<evidence type="ECO:0000313" key="2">
    <source>
        <dbReference type="EMBL" id="CAE0374438.1"/>
    </source>
</evidence>
<evidence type="ECO:0000256" key="1">
    <source>
        <dbReference type="SAM" id="MobiDB-lite"/>
    </source>
</evidence>
<reference evidence="2" key="1">
    <citation type="submission" date="2021-01" db="EMBL/GenBank/DDBJ databases">
        <authorList>
            <person name="Corre E."/>
            <person name="Pelletier E."/>
            <person name="Niang G."/>
            <person name="Scheremetjew M."/>
            <person name="Finn R."/>
            <person name="Kale V."/>
            <person name="Holt S."/>
            <person name="Cochrane G."/>
            <person name="Meng A."/>
            <person name="Brown T."/>
            <person name="Cohen L."/>
        </authorList>
    </citation>
    <scope>NUCLEOTIDE SEQUENCE</scope>
    <source>
        <strain evidence="2">CCMP1510</strain>
    </source>
</reference>
<organism evidence="2">
    <name type="scientific">Aureoumbra lagunensis</name>
    <dbReference type="NCBI Taxonomy" id="44058"/>
    <lineage>
        <taxon>Eukaryota</taxon>
        <taxon>Sar</taxon>
        <taxon>Stramenopiles</taxon>
        <taxon>Ochrophyta</taxon>
        <taxon>Pelagophyceae</taxon>
        <taxon>Pelagomonadales</taxon>
        <taxon>Aureoumbra</taxon>
    </lineage>
</organism>
<name>A0A7S3K488_9STRA</name>
<accession>A0A7S3K488</accession>
<proteinExistence type="predicted"/>
<gene>
    <name evidence="2" type="ORF">ALAG00032_LOCUS15241</name>
</gene>
<sequence length="201" mass="23023">MSAEELLRVELSVLEMTLRRNRAQHRPGLYYQALCIAMRRVRASLIDRGVLPTARAAVLRASFRVRSVLADGFFLPLATCWYASLARILVLLDHLQQSSERKNDEDDVGLLTKQQGTSAPVLQSRRAVDIIYSSDSDSSSSEKNNEAAPSQVRLVIDRSFQDASQSLLFDDDHRKKRQEMHQDYDHRKTKRRRKDRKLPGS</sequence>
<feature type="compositionally biased region" description="Basic residues" evidence="1">
    <location>
        <begin position="187"/>
        <end position="201"/>
    </location>
</feature>
<feature type="region of interest" description="Disordered" evidence="1">
    <location>
        <begin position="167"/>
        <end position="201"/>
    </location>
</feature>
<dbReference type="EMBL" id="HBIJ01023158">
    <property type="protein sequence ID" value="CAE0374438.1"/>
    <property type="molecule type" value="Transcribed_RNA"/>
</dbReference>
<dbReference type="AlphaFoldDB" id="A0A7S3K488"/>
<feature type="region of interest" description="Disordered" evidence="1">
    <location>
        <begin position="133"/>
        <end position="153"/>
    </location>
</feature>
<protein>
    <submittedName>
        <fullName evidence="2">Uncharacterized protein</fullName>
    </submittedName>
</protein>